<dbReference type="RefSeq" id="WP_264017621.1">
    <property type="nucleotide sequence ID" value="NZ_CP096973.1"/>
</dbReference>
<accession>A0AA46TN31</accession>
<reference evidence="1" key="1">
    <citation type="submission" date="2022-05" db="EMBL/GenBank/DDBJ databases">
        <title>Complete sequence of a novel PHA-producing Halomonas strain.</title>
        <authorList>
            <person name="Zheng Z."/>
        </authorList>
    </citation>
    <scope>NUCLEOTIDE SEQUENCE</scope>
    <source>
        <strain evidence="1">ZZQ-149</strain>
    </source>
</reference>
<protein>
    <submittedName>
        <fullName evidence="1">Peptidoglycan-binding protein</fullName>
    </submittedName>
</protein>
<proteinExistence type="predicted"/>
<dbReference type="EMBL" id="CP096973">
    <property type="protein sequence ID" value="UYO73369.1"/>
    <property type="molecule type" value="Genomic_DNA"/>
</dbReference>
<organism evidence="1 2">
    <name type="scientific">Halomonas qinghailakensis</name>
    <dbReference type="NCBI Taxonomy" id="2937790"/>
    <lineage>
        <taxon>Bacteria</taxon>
        <taxon>Pseudomonadati</taxon>
        <taxon>Pseudomonadota</taxon>
        <taxon>Gammaproteobacteria</taxon>
        <taxon>Oceanospirillales</taxon>
        <taxon>Halomonadaceae</taxon>
        <taxon>Halomonas</taxon>
    </lineage>
</organism>
<name>A0AA46TN31_9GAMM</name>
<dbReference type="KEGG" id="hqn:M0220_10730"/>
<sequence>MRHLLLFLFAFLPLMMGCDNMRPTPITSELLHLSVAELVGKIDSALSRLEYSNGKVGVNLGRVGMRMELRTLQSCLEQLDYFDGPRLGILDDKTVAAIERYLANRDSLL</sequence>
<gene>
    <name evidence="1" type="ORF">M0220_10730</name>
</gene>
<dbReference type="AlphaFoldDB" id="A0AA46TN31"/>
<evidence type="ECO:0000313" key="1">
    <source>
        <dbReference type="EMBL" id="UYO73369.1"/>
    </source>
</evidence>
<evidence type="ECO:0000313" key="2">
    <source>
        <dbReference type="Proteomes" id="UP001164935"/>
    </source>
</evidence>
<keyword evidence="2" id="KW-1185">Reference proteome</keyword>
<dbReference type="Proteomes" id="UP001164935">
    <property type="component" value="Chromosome"/>
</dbReference>
<dbReference type="PROSITE" id="PS51257">
    <property type="entry name" value="PROKAR_LIPOPROTEIN"/>
    <property type="match status" value="1"/>
</dbReference>